<accession>A0A561WKR4</accession>
<keyword evidence="4" id="KW-1185">Reference proteome</keyword>
<dbReference type="Pfam" id="PF14362">
    <property type="entry name" value="DUF4407"/>
    <property type="match status" value="1"/>
</dbReference>
<dbReference type="AlphaFoldDB" id="A0A561WKR4"/>
<evidence type="ECO:0000313" key="4">
    <source>
        <dbReference type="Proteomes" id="UP000320239"/>
    </source>
</evidence>
<evidence type="ECO:0000256" key="1">
    <source>
        <dbReference type="SAM" id="MobiDB-lite"/>
    </source>
</evidence>
<proteinExistence type="predicted"/>
<keyword evidence="2" id="KW-0812">Transmembrane</keyword>
<organism evidence="3 4">
    <name type="scientific">Actinoplanes teichomyceticus</name>
    <dbReference type="NCBI Taxonomy" id="1867"/>
    <lineage>
        <taxon>Bacteria</taxon>
        <taxon>Bacillati</taxon>
        <taxon>Actinomycetota</taxon>
        <taxon>Actinomycetes</taxon>
        <taxon>Micromonosporales</taxon>
        <taxon>Micromonosporaceae</taxon>
        <taxon>Actinoplanes</taxon>
    </lineage>
</organism>
<dbReference type="Proteomes" id="UP000320239">
    <property type="component" value="Unassembled WGS sequence"/>
</dbReference>
<name>A0A561WKR4_ACTTI</name>
<keyword evidence="2" id="KW-0472">Membrane</keyword>
<sequence length="480" mass="52784">MGRLLRMATGVNEDILAAMPAERTRFTAMGGVVLGTALIAMASMGVAIGFVAGGFPPPAVPFVLVWGIFVLSIDRWLMSVAASSERGRRALKLLPRLILAVAVGVVVAEPLVLVIFRSEIAEQSRREHADELRDLEGSLLACNPVPGSEAAKNSPAAAPRCAGFRLSLAGSAAEGRLAQIPQLQAQVTALGRTVEADARAHAELEGLARRECNGTSGEGLSGRFGVGPSCRRLRAQADRYRADHRIEENTAALANLRAEIDGITGRIGTDGAAFAEARQRTIEQRMAQTRDRWREPGLLDRMRLLSHLTDRNGYALAGEWALRLFLVLIDALPVMVKFLTGFTAYDEVMADRLEQEKAGALERNRAGGDRQRFGARLWRFRLQLQAQREHRQLEGQHLKRLRPVNEEIWQQVDEQADRLMREAPTVSFALPGRRRPRAEPFIESVTDPPAPTQRNPHNPHNVHDVPAAPGPDDADWMVEH</sequence>
<evidence type="ECO:0000313" key="3">
    <source>
        <dbReference type="EMBL" id="TWG24466.1"/>
    </source>
</evidence>
<keyword evidence="2" id="KW-1133">Transmembrane helix</keyword>
<comment type="caution">
    <text evidence="3">The sequence shown here is derived from an EMBL/GenBank/DDBJ whole genome shotgun (WGS) entry which is preliminary data.</text>
</comment>
<protein>
    <submittedName>
        <fullName evidence="3">Uncharacterized protein DUF4407</fullName>
    </submittedName>
</protein>
<feature type="transmembrane region" description="Helical" evidence="2">
    <location>
        <begin position="59"/>
        <end position="77"/>
    </location>
</feature>
<gene>
    <name evidence="3" type="ORF">FHX34_1021022</name>
</gene>
<reference evidence="3 4" key="1">
    <citation type="submission" date="2019-06" db="EMBL/GenBank/DDBJ databases">
        <title>Sequencing the genomes of 1000 actinobacteria strains.</title>
        <authorList>
            <person name="Klenk H.-P."/>
        </authorList>
    </citation>
    <scope>NUCLEOTIDE SEQUENCE [LARGE SCALE GENOMIC DNA]</scope>
    <source>
        <strain evidence="3 4">DSM 43866</strain>
    </source>
</reference>
<dbReference type="InterPro" id="IPR025519">
    <property type="entry name" value="DUF4407"/>
</dbReference>
<feature type="transmembrane region" description="Helical" evidence="2">
    <location>
        <begin position="32"/>
        <end position="53"/>
    </location>
</feature>
<evidence type="ECO:0000256" key="2">
    <source>
        <dbReference type="SAM" id="Phobius"/>
    </source>
</evidence>
<feature type="region of interest" description="Disordered" evidence="1">
    <location>
        <begin position="431"/>
        <end position="480"/>
    </location>
</feature>
<dbReference type="EMBL" id="VIWY01000002">
    <property type="protein sequence ID" value="TWG24466.1"/>
    <property type="molecule type" value="Genomic_DNA"/>
</dbReference>
<feature type="transmembrane region" description="Helical" evidence="2">
    <location>
        <begin position="97"/>
        <end position="116"/>
    </location>
</feature>